<dbReference type="SUPFAM" id="SSF52935">
    <property type="entry name" value="PK C-terminal domain-like"/>
    <property type="match status" value="1"/>
</dbReference>
<dbReference type="Gene3D" id="3.40.1380.20">
    <property type="entry name" value="Pyruvate kinase, C-terminal domain"/>
    <property type="match status" value="1"/>
</dbReference>
<dbReference type="Gene3D" id="3.20.20.60">
    <property type="entry name" value="Phosphoenolpyruvate-binding domains"/>
    <property type="match status" value="1"/>
</dbReference>
<feature type="domain" description="Pyruvate kinase barrel" evidence="14">
    <location>
        <begin position="4"/>
        <end position="330"/>
    </location>
</feature>
<evidence type="ECO:0000256" key="10">
    <source>
        <dbReference type="ARBA" id="ARBA00023152"/>
    </source>
</evidence>
<reference evidence="17" key="1">
    <citation type="submission" date="2017-09" db="EMBL/GenBank/DDBJ databases">
        <title>Depth-based differentiation of microbial function through sediment-hosted aquifers and enrichment of novel symbionts in the deep terrestrial subsurface.</title>
        <authorList>
            <person name="Probst A.J."/>
            <person name="Ladd B."/>
            <person name="Jarett J.K."/>
            <person name="Geller-Mcgrath D.E."/>
            <person name="Sieber C.M.K."/>
            <person name="Emerson J.B."/>
            <person name="Anantharaman K."/>
            <person name="Thomas B.C."/>
            <person name="Malmstrom R."/>
            <person name="Stieglmeier M."/>
            <person name="Klingl A."/>
            <person name="Woyke T."/>
            <person name="Ryan C.M."/>
            <person name="Banfield J.F."/>
        </authorList>
    </citation>
    <scope>NUCLEOTIDE SEQUENCE [LARGE SCALE GENOMIC DNA]</scope>
</reference>
<evidence type="ECO:0000256" key="12">
    <source>
        <dbReference type="NCBIfam" id="TIGR01064"/>
    </source>
</evidence>
<evidence type="ECO:0000313" key="16">
    <source>
        <dbReference type="EMBL" id="PJA46205.1"/>
    </source>
</evidence>
<keyword evidence="6" id="KW-0547">Nucleotide-binding</keyword>
<protein>
    <recommendedName>
        <fullName evidence="3 12">Pyruvate kinase</fullName>
        <ecNumber evidence="3 12">2.7.1.40</ecNumber>
    </recommendedName>
</protein>
<dbReference type="SUPFAM" id="SSF51621">
    <property type="entry name" value="Phosphoenolpyruvate/pyruvate domain"/>
    <property type="match status" value="1"/>
</dbReference>
<organism evidence="16 17">
    <name type="scientific">Candidatus Uhrbacteria bacterium CG_4_9_14_3_um_filter_41_35</name>
    <dbReference type="NCBI Taxonomy" id="1975034"/>
    <lineage>
        <taxon>Bacteria</taxon>
        <taxon>Candidatus Uhriibacteriota</taxon>
    </lineage>
</organism>
<dbReference type="InterPro" id="IPR040442">
    <property type="entry name" value="Pyrv_kinase-like_dom_sf"/>
</dbReference>
<keyword evidence="4 13" id="KW-0808">Transferase</keyword>
<dbReference type="PRINTS" id="PR01050">
    <property type="entry name" value="PYRUVTKNASE"/>
</dbReference>
<keyword evidence="9 13" id="KW-0460">Magnesium</keyword>
<comment type="similarity">
    <text evidence="2 13">Belongs to the pyruvate kinase family.</text>
</comment>
<evidence type="ECO:0000256" key="3">
    <source>
        <dbReference type="ARBA" id="ARBA00012142"/>
    </source>
</evidence>
<dbReference type="NCBIfam" id="NF004978">
    <property type="entry name" value="PRK06354.1"/>
    <property type="match status" value="1"/>
</dbReference>
<evidence type="ECO:0000256" key="2">
    <source>
        <dbReference type="ARBA" id="ARBA00008663"/>
    </source>
</evidence>
<evidence type="ECO:0000256" key="13">
    <source>
        <dbReference type="RuleBase" id="RU000504"/>
    </source>
</evidence>
<evidence type="ECO:0000256" key="11">
    <source>
        <dbReference type="ARBA" id="ARBA00023317"/>
    </source>
</evidence>
<evidence type="ECO:0000256" key="1">
    <source>
        <dbReference type="ARBA" id="ARBA00004997"/>
    </source>
</evidence>
<dbReference type="InterPro" id="IPR001697">
    <property type="entry name" value="Pyr_Knase"/>
</dbReference>
<dbReference type="InterPro" id="IPR011037">
    <property type="entry name" value="Pyrv_Knase-like_insert_dom_sf"/>
</dbReference>
<keyword evidence="8" id="KW-0067">ATP-binding</keyword>
<dbReference type="NCBIfam" id="TIGR01064">
    <property type="entry name" value="pyruv_kin"/>
    <property type="match status" value="1"/>
</dbReference>
<dbReference type="FunFam" id="2.40.33.10:FF:000001">
    <property type="entry name" value="Pyruvate kinase"/>
    <property type="match status" value="1"/>
</dbReference>
<dbReference type="SUPFAM" id="SSF50800">
    <property type="entry name" value="PK beta-barrel domain-like"/>
    <property type="match status" value="1"/>
</dbReference>
<dbReference type="EC" id="2.7.1.40" evidence="3 12"/>
<evidence type="ECO:0000313" key="17">
    <source>
        <dbReference type="Proteomes" id="UP000231263"/>
    </source>
</evidence>
<dbReference type="GO" id="GO:0030955">
    <property type="term" value="F:potassium ion binding"/>
    <property type="evidence" value="ECO:0007669"/>
    <property type="project" value="UniProtKB-UniRule"/>
</dbReference>
<dbReference type="GO" id="GO:0000287">
    <property type="term" value="F:magnesium ion binding"/>
    <property type="evidence" value="ECO:0007669"/>
    <property type="project" value="UniProtKB-UniRule"/>
</dbReference>
<dbReference type="InterPro" id="IPR015813">
    <property type="entry name" value="Pyrv/PenolPyrv_kinase-like_dom"/>
</dbReference>
<feature type="domain" description="Pyruvate kinase C-terminal" evidence="15">
    <location>
        <begin position="362"/>
        <end position="459"/>
    </location>
</feature>
<dbReference type="EMBL" id="PFWT01000014">
    <property type="protein sequence ID" value="PJA46205.1"/>
    <property type="molecule type" value="Genomic_DNA"/>
</dbReference>
<comment type="pathway">
    <text evidence="1 13">Carbohydrate degradation; glycolysis; pyruvate from D-glyceraldehyde 3-phosphate: step 5/5.</text>
</comment>
<proteinExistence type="inferred from homology"/>
<evidence type="ECO:0000259" key="14">
    <source>
        <dbReference type="Pfam" id="PF00224"/>
    </source>
</evidence>
<keyword evidence="5" id="KW-0479">Metal-binding</keyword>
<evidence type="ECO:0000256" key="7">
    <source>
        <dbReference type="ARBA" id="ARBA00022777"/>
    </source>
</evidence>
<dbReference type="GO" id="GO:0016301">
    <property type="term" value="F:kinase activity"/>
    <property type="evidence" value="ECO:0007669"/>
    <property type="project" value="UniProtKB-KW"/>
</dbReference>
<dbReference type="InterPro" id="IPR015806">
    <property type="entry name" value="Pyrv_Knase_insert_dom_sf"/>
</dbReference>
<evidence type="ECO:0000256" key="4">
    <source>
        <dbReference type="ARBA" id="ARBA00022679"/>
    </source>
</evidence>
<evidence type="ECO:0000256" key="6">
    <source>
        <dbReference type="ARBA" id="ARBA00022741"/>
    </source>
</evidence>
<name>A0A2M7XED7_9BACT</name>
<gene>
    <name evidence="16" type="primary">pyk</name>
    <name evidence="16" type="ORF">CO173_03420</name>
</gene>
<keyword evidence="10 13" id="KW-0324">Glycolysis</keyword>
<dbReference type="Proteomes" id="UP000231263">
    <property type="component" value="Unassembled WGS sequence"/>
</dbReference>
<dbReference type="InterPro" id="IPR015795">
    <property type="entry name" value="Pyrv_Knase_C"/>
</dbReference>
<keyword evidence="7 13" id="KW-0418">Kinase</keyword>
<comment type="caution">
    <text evidence="16">The sequence shown here is derived from an EMBL/GenBank/DDBJ whole genome shotgun (WGS) entry which is preliminary data.</text>
</comment>
<dbReference type="GO" id="GO:0004743">
    <property type="term" value="F:pyruvate kinase activity"/>
    <property type="evidence" value="ECO:0007669"/>
    <property type="project" value="UniProtKB-UniRule"/>
</dbReference>
<dbReference type="Gene3D" id="2.40.33.10">
    <property type="entry name" value="PK beta-barrel domain-like"/>
    <property type="match status" value="1"/>
</dbReference>
<evidence type="ECO:0000256" key="9">
    <source>
        <dbReference type="ARBA" id="ARBA00022842"/>
    </source>
</evidence>
<dbReference type="NCBIfam" id="NF004491">
    <property type="entry name" value="PRK05826.1"/>
    <property type="match status" value="1"/>
</dbReference>
<comment type="catalytic activity">
    <reaction evidence="13">
        <text>pyruvate + ATP = phosphoenolpyruvate + ADP + H(+)</text>
        <dbReference type="Rhea" id="RHEA:18157"/>
        <dbReference type="ChEBI" id="CHEBI:15361"/>
        <dbReference type="ChEBI" id="CHEBI:15378"/>
        <dbReference type="ChEBI" id="CHEBI:30616"/>
        <dbReference type="ChEBI" id="CHEBI:58702"/>
        <dbReference type="ChEBI" id="CHEBI:456216"/>
        <dbReference type="EC" id="2.7.1.40"/>
    </reaction>
</comment>
<evidence type="ECO:0000259" key="15">
    <source>
        <dbReference type="Pfam" id="PF02887"/>
    </source>
</evidence>
<dbReference type="UniPathway" id="UPA00109">
    <property type="reaction ID" value="UER00188"/>
</dbReference>
<dbReference type="Pfam" id="PF02887">
    <property type="entry name" value="PK_C"/>
    <property type="match status" value="1"/>
</dbReference>
<dbReference type="PANTHER" id="PTHR11817">
    <property type="entry name" value="PYRUVATE KINASE"/>
    <property type="match status" value="1"/>
</dbReference>
<accession>A0A2M7XED7</accession>
<dbReference type="InterPro" id="IPR036918">
    <property type="entry name" value="Pyrv_Knase_C_sf"/>
</dbReference>
<evidence type="ECO:0000256" key="8">
    <source>
        <dbReference type="ARBA" id="ARBA00022840"/>
    </source>
</evidence>
<dbReference type="GO" id="GO:0005524">
    <property type="term" value="F:ATP binding"/>
    <property type="evidence" value="ECO:0007669"/>
    <property type="project" value="UniProtKB-KW"/>
</dbReference>
<dbReference type="InterPro" id="IPR015793">
    <property type="entry name" value="Pyrv_Knase_brl"/>
</dbReference>
<evidence type="ECO:0000256" key="5">
    <source>
        <dbReference type="ARBA" id="ARBA00022723"/>
    </source>
</evidence>
<keyword evidence="11 16" id="KW-0670">Pyruvate</keyword>
<sequence>MEEKRTKILATIGPSSSSVTMLSRMIKSGLNAARLNFSHGTHEEHQQLIKNIRSASKKIGQPIAILQDLQGPKIRLGNLPEGGVNLVEGKLISFNTGIEKYVEGEAFPVTYKQLHKDMKAGQRILMDDGILEAECVSVKGRVVTAKVVAGGILKSHKGINLPDSTISTSSFTNKDHEDLLFGLENGVDWVALSFVTSRVVVDQVRKLIRAKCKTLGTVEPKIIAKIERAEAVQNFIDILDAVDGVMLARGDLGIEIPFEQVPIIQKEFIEICRQTGKPIVVATHMLDSMTNNPRATRAEVSDVANAIIDHADAVMLSQESATGKYPNIAVQTMAMIARETEGSRLDDINFYQIHNVQDIATSIAQTLHVMAENEQIDYIVTSVTYGEVAQKINVFRPSVPIVMACPNETIARQMMIRAGIYAVVMDDNPGSFVSRMERKLRSLKMINSKNKVAYVTAGTDGEVSLIIR</sequence>
<dbReference type="AlphaFoldDB" id="A0A2M7XED7"/>
<dbReference type="Pfam" id="PF00224">
    <property type="entry name" value="PK"/>
    <property type="match status" value="1"/>
</dbReference>